<sequence>MMLNKSLIFILTVVCLMAMLNSSTGSSISVIPQLSSDSETLDGETSLMGGGRDGQVSSRHEGRVRSDFTFWDLFPTYFGEYFEIFVFFMELKWHYEIEDAIAEASGRIDEHLVNNNNDGVHHKDDNFLLDFAKHYFVNNNTPLWKFKA</sequence>
<evidence type="ECO:0000256" key="1">
    <source>
        <dbReference type="SAM" id="SignalP"/>
    </source>
</evidence>
<reference evidence="2 3" key="1">
    <citation type="journal article" date="2011" name="Science">
        <title>The ecoresponsive genome of Daphnia pulex.</title>
        <authorList>
            <person name="Colbourne J.K."/>
            <person name="Pfrender M.E."/>
            <person name="Gilbert D."/>
            <person name="Thomas W.K."/>
            <person name="Tucker A."/>
            <person name="Oakley T.H."/>
            <person name="Tokishita S."/>
            <person name="Aerts A."/>
            <person name="Arnold G.J."/>
            <person name="Basu M.K."/>
            <person name="Bauer D.J."/>
            <person name="Caceres C.E."/>
            <person name="Carmel L."/>
            <person name="Casola C."/>
            <person name="Choi J.H."/>
            <person name="Detter J.C."/>
            <person name="Dong Q."/>
            <person name="Dusheyko S."/>
            <person name="Eads B.D."/>
            <person name="Frohlich T."/>
            <person name="Geiler-Samerotte K.A."/>
            <person name="Gerlach D."/>
            <person name="Hatcher P."/>
            <person name="Jogdeo S."/>
            <person name="Krijgsveld J."/>
            <person name="Kriventseva E.V."/>
            <person name="Kultz D."/>
            <person name="Laforsch C."/>
            <person name="Lindquist E."/>
            <person name="Lopez J."/>
            <person name="Manak J.R."/>
            <person name="Muller J."/>
            <person name="Pangilinan J."/>
            <person name="Patwardhan R.P."/>
            <person name="Pitluck S."/>
            <person name="Pritham E.J."/>
            <person name="Rechtsteiner A."/>
            <person name="Rho M."/>
            <person name="Rogozin I.B."/>
            <person name="Sakarya O."/>
            <person name="Salamov A."/>
            <person name="Schaack S."/>
            <person name="Shapiro H."/>
            <person name="Shiga Y."/>
            <person name="Skalitzky C."/>
            <person name="Smith Z."/>
            <person name="Souvorov A."/>
            <person name="Sung W."/>
            <person name="Tang Z."/>
            <person name="Tsuchiya D."/>
            <person name="Tu H."/>
            <person name="Vos H."/>
            <person name="Wang M."/>
            <person name="Wolf Y.I."/>
            <person name="Yamagata H."/>
            <person name="Yamada T."/>
            <person name="Ye Y."/>
            <person name="Shaw J.R."/>
            <person name="Andrews J."/>
            <person name="Crease T.J."/>
            <person name="Tang H."/>
            <person name="Lucas S.M."/>
            <person name="Robertson H.M."/>
            <person name="Bork P."/>
            <person name="Koonin E.V."/>
            <person name="Zdobnov E.M."/>
            <person name="Grigoriev I.V."/>
            <person name="Lynch M."/>
            <person name="Boore J.L."/>
        </authorList>
    </citation>
    <scope>NUCLEOTIDE SEQUENCE [LARGE SCALE GENOMIC DNA]</scope>
</reference>
<dbReference type="KEGG" id="dpx:DAPPUDRAFT_252954"/>
<accession>E9H3V8</accession>
<dbReference type="EMBL" id="GL732589">
    <property type="protein sequence ID" value="EFX73593.1"/>
    <property type="molecule type" value="Genomic_DNA"/>
</dbReference>
<feature type="signal peptide" evidence="1">
    <location>
        <begin position="1"/>
        <end position="25"/>
    </location>
</feature>
<evidence type="ECO:0000313" key="3">
    <source>
        <dbReference type="Proteomes" id="UP000000305"/>
    </source>
</evidence>
<feature type="chain" id="PRO_5003237736" evidence="1">
    <location>
        <begin position="26"/>
        <end position="148"/>
    </location>
</feature>
<name>E9H3V8_DAPPU</name>
<dbReference type="HOGENOM" id="CLU_1760649_0_0_1"/>
<gene>
    <name evidence="2" type="ORF">DAPPUDRAFT_252954</name>
</gene>
<keyword evidence="1" id="KW-0732">Signal</keyword>
<organism evidence="2 3">
    <name type="scientific">Daphnia pulex</name>
    <name type="common">Water flea</name>
    <dbReference type="NCBI Taxonomy" id="6669"/>
    <lineage>
        <taxon>Eukaryota</taxon>
        <taxon>Metazoa</taxon>
        <taxon>Ecdysozoa</taxon>
        <taxon>Arthropoda</taxon>
        <taxon>Crustacea</taxon>
        <taxon>Branchiopoda</taxon>
        <taxon>Diplostraca</taxon>
        <taxon>Cladocera</taxon>
        <taxon>Anomopoda</taxon>
        <taxon>Daphniidae</taxon>
        <taxon>Daphnia</taxon>
    </lineage>
</organism>
<dbReference type="Proteomes" id="UP000000305">
    <property type="component" value="Unassembled WGS sequence"/>
</dbReference>
<keyword evidence="3" id="KW-1185">Reference proteome</keyword>
<proteinExistence type="predicted"/>
<evidence type="ECO:0000313" key="2">
    <source>
        <dbReference type="EMBL" id="EFX73593.1"/>
    </source>
</evidence>
<dbReference type="InParanoid" id="E9H3V8"/>
<dbReference type="AlphaFoldDB" id="E9H3V8"/>
<protein>
    <submittedName>
        <fullName evidence="2">Uncharacterized protein</fullName>
    </submittedName>
</protein>